<dbReference type="AlphaFoldDB" id="A0A151J486"/>
<dbReference type="Proteomes" id="UP000078492">
    <property type="component" value="Unassembled WGS sequence"/>
</dbReference>
<dbReference type="PANTHER" id="PTHR47326:SF1">
    <property type="entry name" value="HTH PSQ-TYPE DOMAIN-CONTAINING PROTEIN"/>
    <property type="match status" value="1"/>
</dbReference>
<keyword evidence="2" id="KW-1185">Reference proteome</keyword>
<evidence type="ECO:0000313" key="2">
    <source>
        <dbReference type="Proteomes" id="UP000078492"/>
    </source>
</evidence>
<dbReference type="Gene3D" id="3.30.420.10">
    <property type="entry name" value="Ribonuclease H-like superfamily/Ribonuclease H"/>
    <property type="match status" value="1"/>
</dbReference>
<dbReference type="EMBL" id="KQ980184">
    <property type="protein sequence ID" value="KYN17324.1"/>
    <property type="molecule type" value="Genomic_DNA"/>
</dbReference>
<reference evidence="1 2" key="1">
    <citation type="submission" date="2015-09" db="EMBL/GenBank/DDBJ databases">
        <title>Trachymyrmex cornetzi WGS genome.</title>
        <authorList>
            <person name="Nygaard S."/>
            <person name="Hu H."/>
            <person name="Boomsma J."/>
            <person name="Zhang G."/>
        </authorList>
    </citation>
    <scope>NUCLEOTIDE SEQUENCE [LARGE SCALE GENOMIC DNA]</scope>
    <source>
        <strain evidence="1">Tcor2-1</strain>
        <tissue evidence="1">Whole body</tissue>
    </source>
</reference>
<dbReference type="InterPro" id="IPR036397">
    <property type="entry name" value="RNaseH_sf"/>
</dbReference>
<accession>A0A151J486</accession>
<organism evidence="1 2">
    <name type="scientific">Trachymyrmex cornetzi</name>
    <dbReference type="NCBI Taxonomy" id="471704"/>
    <lineage>
        <taxon>Eukaryota</taxon>
        <taxon>Metazoa</taxon>
        <taxon>Ecdysozoa</taxon>
        <taxon>Arthropoda</taxon>
        <taxon>Hexapoda</taxon>
        <taxon>Insecta</taxon>
        <taxon>Pterygota</taxon>
        <taxon>Neoptera</taxon>
        <taxon>Endopterygota</taxon>
        <taxon>Hymenoptera</taxon>
        <taxon>Apocrita</taxon>
        <taxon>Aculeata</taxon>
        <taxon>Formicoidea</taxon>
        <taxon>Formicidae</taxon>
        <taxon>Myrmicinae</taxon>
        <taxon>Trachymyrmex</taxon>
    </lineage>
</organism>
<evidence type="ECO:0000313" key="1">
    <source>
        <dbReference type="EMBL" id="KYN17324.1"/>
    </source>
</evidence>
<evidence type="ECO:0008006" key="3">
    <source>
        <dbReference type="Google" id="ProtNLM"/>
    </source>
</evidence>
<proteinExistence type="predicted"/>
<name>A0A151J486_9HYME</name>
<sequence length="142" mass="16661">GRSNENARECGRLYALRFPNRRHLSRQTISNLIARARDGRLRRQRKKKDRTENTMLNIAILGMVAFNPHVSQRKISLELSTSLFTVNRVLRTTTRENMMERITLACRDIPRNILLSTVNSFERRVRLCVDNNGQIFEHLLRS</sequence>
<feature type="non-terminal residue" evidence="1">
    <location>
        <position position="1"/>
    </location>
</feature>
<dbReference type="GO" id="GO:0003676">
    <property type="term" value="F:nucleic acid binding"/>
    <property type="evidence" value="ECO:0007669"/>
    <property type="project" value="InterPro"/>
</dbReference>
<dbReference type="PANTHER" id="PTHR47326">
    <property type="entry name" value="TRANSPOSABLE ELEMENT TC3 TRANSPOSASE-LIKE PROTEIN"/>
    <property type="match status" value="1"/>
</dbReference>
<gene>
    <name evidence="1" type="ORF">ALC57_10399</name>
</gene>
<protein>
    <recommendedName>
        <fullName evidence="3">DUF4817 domain-containing protein</fullName>
    </recommendedName>
</protein>